<dbReference type="EMBL" id="JAEFBK010000010">
    <property type="protein sequence ID" value="KAG7560178.1"/>
    <property type="molecule type" value="Genomic_DNA"/>
</dbReference>
<keyword evidence="3" id="KW-1185">Reference proteome</keyword>
<feature type="domain" description="Replication protein A 70 kDa DNA-binding subunit B/D first OB fold" evidence="1">
    <location>
        <begin position="9"/>
        <end position="107"/>
    </location>
</feature>
<dbReference type="AlphaFoldDB" id="A0A8T1ZN81"/>
<protein>
    <recommendedName>
        <fullName evidence="1">Replication protein A 70 kDa DNA-binding subunit B/D first OB fold domain-containing protein</fullName>
    </recommendedName>
</protein>
<name>A0A8T1ZN81_9BRAS</name>
<dbReference type="CDD" id="cd04480">
    <property type="entry name" value="RPA1_DBD_A_like"/>
    <property type="match status" value="1"/>
</dbReference>
<dbReference type="InterPro" id="IPR003871">
    <property type="entry name" value="RFA1B/D_OB_1st"/>
</dbReference>
<reference evidence="2 3" key="1">
    <citation type="submission" date="2020-12" db="EMBL/GenBank/DDBJ databases">
        <title>Concerted genomic and epigenomic changes stabilize Arabidopsis allopolyploids.</title>
        <authorList>
            <person name="Chen Z."/>
        </authorList>
    </citation>
    <scope>NUCLEOTIDE SEQUENCE [LARGE SCALE GENOMIC DNA]</scope>
    <source>
        <strain evidence="2">Allo738</strain>
        <tissue evidence="2">Leaf</tissue>
    </source>
</reference>
<evidence type="ECO:0000313" key="3">
    <source>
        <dbReference type="Proteomes" id="UP000694240"/>
    </source>
</evidence>
<dbReference type="PANTHER" id="PTHR47165:SF4">
    <property type="entry name" value="OS03G0429900 PROTEIN"/>
    <property type="match status" value="1"/>
</dbReference>
<sequence>MAITPFKELEIGRQSQSICGRLLRKWQAKSFHQNGKIFSLDFLLLDQQSTLIQVTIPQYRAYRFRDDLHEEKVYNISEFQVDASYGKYKLTDHLHVIKFLDGTIINPIKETSPPIPNEMFRFRQYNELWTLAGTNHHLPDVVGELTKIQGSNLEDLSCDEKITLYLLLADGKNVRVMVWDACALEFRKLYATIVGKATILIITAVNPKSYGEIVKRR</sequence>
<dbReference type="PANTHER" id="PTHR47165">
    <property type="entry name" value="OS03G0429900 PROTEIN"/>
    <property type="match status" value="1"/>
</dbReference>
<organism evidence="2 3">
    <name type="scientific">Arabidopsis thaliana x Arabidopsis arenosa</name>
    <dbReference type="NCBI Taxonomy" id="1240361"/>
    <lineage>
        <taxon>Eukaryota</taxon>
        <taxon>Viridiplantae</taxon>
        <taxon>Streptophyta</taxon>
        <taxon>Embryophyta</taxon>
        <taxon>Tracheophyta</taxon>
        <taxon>Spermatophyta</taxon>
        <taxon>Magnoliopsida</taxon>
        <taxon>eudicotyledons</taxon>
        <taxon>Gunneridae</taxon>
        <taxon>Pentapetalae</taxon>
        <taxon>rosids</taxon>
        <taxon>malvids</taxon>
        <taxon>Brassicales</taxon>
        <taxon>Brassicaceae</taxon>
        <taxon>Camelineae</taxon>
        <taxon>Arabidopsis</taxon>
    </lineage>
</organism>
<comment type="caution">
    <text evidence="2">The sequence shown here is derived from an EMBL/GenBank/DDBJ whole genome shotgun (WGS) entry which is preliminary data.</text>
</comment>
<evidence type="ECO:0000259" key="1">
    <source>
        <dbReference type="Pfam" id="PF02721"/>
    </source>
</evidence>
<accession>A0A8T1ZN81</accession>
<dbReference type="Proteomes" id="UP000694240">
    <property type="component" value="Chromosome 10"/>
</dbReference>
<proteinExistence type="predicted"/>
<dbReference type="Pfam" id="PF02721">
    <property type="entry name" value="DUF223"/>
    <property type="match status" value="1"/>
</dbReference>
<gene>
    <name evidence="2" type="ORF">ISN45_Aa05g017260</name>
</gene>
<evidence type="ECO:0000313" key="2">
    <source>
        <dbReference type="EMBL" id="KAG7560178.1"/>
    </source>
</evidence>